<dbReference type="Proteomes" id="UP000050320">
    <property type="component" value="Unassembled WGS sequence"/>
</dbReference>
<dbReference type="EMBL" id="LKBG01000288">
    <property type="protein sequence ID" value="KQB33571.1"/>
    <property type="molecule type" value="Genomic_DNA"/>
</dbReference>
<proteinExistence type="predicted"/>
<protein>
    <submittedName>
        <fullName evidence="1">Uncharacterized protein</fullName>
    </submittedName>
</protein>
<gene>
    <name evidence="1" type="ORF">AOG54_06830</name>
</gene>
<comment type="caution">
    <text evidence="1">The sequence shown here is derived from an EMBL/GenBank/DDBJ whole genome shotgun (WGS) entry which is preliminary data.</text>
</comment>
<name>A0A0Q0XG46_9ARCH</name>
<evidence type="ECO:0000313" key="1">
    <source>
        <dbReference type="EMBL" id="KQB33571.1"/>
    </source>
</evidence>
<reference evidence="1 2" key="1">
    <citation type="submission" date="2015-09" db="EMBL/GenBank/DDBJ databases">
        <title>Heavy metals and arsenic resistance mechanisms in polyextremophilic archaea of the family Ferroplasmaceae.</title>
        <authorList>
            <person name="Bulaev A.G."/>
            <person name="Kanygina A.V."/>
        </authorList>
    </citation>
    <scope>NUCLEOTIDE SEQUENCE [LARGE SCALE GENOMIC DNA]</scope>
    <source>
        <strain evidence="1 2">VT</strain>
    </source>
</reference>
<sequence length="76" mass="9065">MLESGLKRSDFITTENYHIRLKPNKAKELIEKIRDNFNKRYVLKGKQHTLKNITFENVREFSNCRDNNLRPINSDA</sequence>
<evidence type="ECO:0000313" key="2">
    <source>
        <dbReference type="Proteomes" id="UP000050320"/>
    </source>
</evidence>
<dbReference type="InterPro" id="IPR042206">
    <property type="entry name" value="CRISPR-assoc_Cas1_C"/>
</dbReference>
<dbReference type="AlphaFoldDB" id="A0A0Q0XG46"/>
<dbReference type="Gene3D" id="1.20.120.920">
    <property type="entry name" value="CRISPR-associated endonuclease Cas1, C-terminal domain"/>
    <property type="match status" value="1"/>
</dbReference>
<accession>A0A0Q0XG46</accession>
<organism evidence="1 2">
    <name type="scientific">Acidiplasma aeolicum</name>
    <dbReference type="NCBI Taxonomy" id="507754"/>
    <lineage>
        <taxon>Archaea</taxon>
        <taxon>Methanobacteriati</taxon>
        <taxon>Thermoplasmatota</taxon>
        <taxon>Thermoplasmata</taxon>
        <taxon>Thermoplasmatales</taxon>
        <taxon>Ferroplasmaceae</taxon>
        <taxon>Acidiplasma</taxon>
    </lineage>
</organism>
<keyword evidence="2" id="KW-1185">Reference proteome</keyword>